<dbReference type="InterPro" id="IPR046578">
    <property type="entry name" value="DUF6638"/>
</dbReference>
<dbReference type="GO" id="GO:0016887">
    <property type="term" value="F:ATP hydrolysis activity"/>
    <property type="evidence" value="ECO:0007669"/>
    <property type="project" value="InterPro"/>
</dbReference>
<dbReference type="SUPFAM" id="SSF52540">
    <property type="entry name" value="P-loop containing nucleoside triphosphate hydrolases"/>
    <property type="match status" value="1"/>
</dbReference>
<dbReference type="HOGENOM" id="CLU_267152_0_0_5"/>
<dbReference type="Proteomes" id="UP000019666">
    <property type="component" value="Unassembled WGS sequence"/>
</dbReference>
<dbReference type="AlphaFoldDB" id="A0A017HT43"/>
<reference evidence="3 4" key="1">
    <citation type="submission" date="2013-02" db="EMBL/GenBank/DDBJ databases">
        <authorList>
            <person name="Fiebig A."/>
            <person name="Goeker M."/>
            <person name="Klenk H.-P.P."/>
        </authorList>
    </citation>
    <scope>NUCLEOTIDE SEQUENCE [LARGE SCALE GENOMIC DNA]</scope>
    <source>
        <strain evidence="3 4">DSM 19309</strain>
    </source>
</reference>
<dbReference type="STRING" id="442562.Rumeso_01045"/>
<evidence type="ECO:0000259" key="2">
    <source>
        <dbReference type="Pfam" id="PF00004"/>
    </source>
</evidence>
<sequence length="1236" mass="134553">MSLSADLMELREEDIRRHYPQALNILQGFDHAPRIAQGTAAPVPERSPGIGTRRAFRPTTPGLTAQRATLPGSVHLLARIEAVPGSEGLPSPLQATVAQAIRRALAIAMALAEQVALRSGLADLKRANAAGSLTPDRQADFSELSTAEALVTLHVFAAALSVLLAPHAGGEPVEIGHLDEVLTDNAPLALMGALWELDQDVAGLATTDQRLAGTVLAFAEALMARVAARAAHAPGLGAFTSANWRVAADDLTVQGFTPSRKGRGPALQMTFKKPEEVVGNHIAKHQAMKLSKMLMAYDFERRRNPFAEEGGFIFTFMGDGAPGTGKTTLIQMMAGLIHDYCEVAGNPFRYRNLSTDSIDSYQGKSGQNAKAFITEITDPTVIGFGTIDDIDQLAGKRGDRNASAGQLEITAVLMESFAGANTVVRGNCTFGMFSNYPENVDDALRQRAGARFLVDGPQSRADYIDILALLLGKNHAIPVGDHRLFEAQALQRAVAESYAAHGRPKEEALLAVWERVQALAGPLDTLAKIGTYLKAIQDVEPRFTGRAIKNITDAIKVRAMDVELPDEWMANPDLFLRRDYDTKAAMIRELRTPITVEMVLQEINRYADSEFRYADKSDETAIEAMVRDLRRSEEAKRRYLAERGRRDPRVLLGPPPARPGACGVGMAGAPPPHAGLARGGLAAHAPGAGLDPDPDRARYAVLPAALCRAGRASCRGPRHGRPWRLAAFSPLGACLGAGLGAHHGPVGREPAPTLEGEDVVRRLVEKGLLFGGLVLVDSPVLVERYRRALRHLTRKESTLEDFHIDISGFSPEIGDELGDDEYLNHPGFNRQFILLTTDQRDAPLLNAEFSTSRGILRQFIEANEAELFALTARDAVAGELINSVYAADAPARLFDIRKVTVEADTTQGTVATAERLGGLIDRFKSEPDAWWDDTLIGEMIRLAEVTGDLTRNPVRLKAMTFEQDDFWTSHFGGVYIFRSVPHPAAIVAGDKNEIGPLPVEEVMDLQDRTGIARFLAANELAEPIVTGRGAAVAASLRQKMDFIVADVAGAEGHLREGATRRDLQALARRMAGRLPPEWEGLAQLVAWAEEGARWPRITSDHPAYFYTLRPKRGPNADLVSRLLAELSPLDVRQLFICHKELFIQHYQTWPEAKRGYVADLLAREYKMDEAGTREALFGPEEPMAEPVTPTPGPWGTPAEPRPRRDDLIDRVGPLGLGEATLTWRSCVSSSGSSSFW</sequence>
<keyword evidence="4" id="KW-1185">Reference proteome</keyword>
<dbReference type="Pfam" id="PF20343">
    <property type="entry name" value="DUF6638"/>
    <property type="match status" value="1"/>
</dbReference>
<evidence type="ECO:0000313" key="3">
    <source>
        <dbReference type="EMBL" id="EYD77338.1"/>
    </source>
</evidence>
<dbReference type="Pfam" id="PF00004">
    <property type="entry name" value="AAA"/>
    <property type="match status" value="1"/>
</dbReference>
<protein>
    <recommendedName>
        <fullName evidence="2">ATPase AAA-type core domain-containing protein</fullName>
    </recommendedName>
</protein>
<evidence type="ECO:0000313" key="4">
    <source>
        <dbReference type="Proteomes" id="UP000019666"/>
    </source>
</evidence>
<evidence type="ECO:0000256" key="1">
    <source>
        <dbReference type="SAM" id="MobiDB-lite"/>
    </source>
</evidence>
<name>A0A017HT43_9RHOB</name>
<comment type="caution">
    <text evidence="3">The sequence shown here is derived from an EMBL/GenBank/DDBJ whole genome shotgun (WGS) entry which is preliminary data.</text>
</comment>
<gene>
    <name evidence="3" type="ORF">Rumeso_01045</name>
</gene>
<dbReference type="PATRIC" id="fig|442562.3.peg.1037"/>
<dbReference type="InterPro" id="IPR027417">
    <property type="entry name" value="P-loop_NTPase"/>
</dbReference>
<organism evidence="3 4">
    <name type="scientific">Rubellimicrobium mesophilum DSM 19309</name>
    <dbReference type="NCBI Taxonomy" id="442562"/>
    <lineage>
        <taxon>Bacteria</taxon>
        <taxon>Pseudomonadati</taxon>
        <taxon>Pseudomonadota</taxon>
        <taxon>Alphaproteobacteria</taxon>
        <taxon>Rhodobacterales</taxon>
        <taxon>Roseobacteraceae</taxon>
        <taxon>Rubellimicrobium</taxon>
    </lineage>
</organism>
<dbReference type="GO" id="GO:0005524">
    <property type="term" value="F:ATP binding"/>
    <property type="evidence" value="ECO:0007669"/>
    <property type="project" value="InterPro"/>
</dbReference>
<dbReference type="Gene3D" id="3.40.50.300">
    <property type="entry name" value="P-loop containing nucleotide triphosphate hydrolases"/>
    <property type="match status" value="1"/>
</dbReference>
<feature type="domain" description="ATPase AAA-type core" evidence="2">
    <location>
        <begin position="320"/>
        <end position="453"/>
    </location>
</feature>
<dbReference type="InterPro" id="IPR003959">
    <property type="entry name" value="ATPase_AAA_core"/>
</dbReference>
<feature type="region of interest" description="Disordered" evidence="1">
    <location>
        <begin position="1180"/>
        <end position="1205"/>
    </location>
</feature>
<accession>A0A017HT43</accession>
<dbReference type="EMBL" id="AOSK01000030">
    <property type="protein sequence ID" value="EYD77338.1"/>
    <property type="molecule type" value="Genomic_DNA"/>
</dbReference>
<proteinExistence type="predicted"/>